<accession>A0AAE3TDQ0</accession>
<sequence length="52" mass="5740">MVGHYNGTDFNILLKTNLHFTGVGAYTNNNIFITAFDDPSNSSVIIHGKLKE</sequence>
<organism evidence="1 2">
    <name type="scientific">Stygiobacter electus</name>
    <dbReference type="NCBI Taxonomy" id="3032292"/>
    <lineage>
        <taxon>Bacteria</taxon>
        <taxon>Pseudomonadati</taxon>
        <taxon>Ignavibacteriota</taxon>
        <taxon>Ignavibacteria</taxon>
        <taxon>Ignavibacteriales</taxon>
        <taxon>Melioribacteraceae</taxon>
        <taxon>Stygiobacter</taxon>
    </lineage>
</organism>
<evidence type="ECO:0000313" key="2">
    <source>
        <dbReference type="Proteomes" id="UP001221302"/>
    </source>
</evidence>
<gene>
    <name evidence="1" type="ORF">P0M35_13550</name>
</gene>
<dbReference type="RefSeq" id="WP_321536956.1">
    <property type="nucleotide sequence ID" value="NZ_JARGDL010000029.1"/>
</dbReference>
<name>A0AAE3TDQ0_9BACT</name>
<proteinExistence type="predicted"/>
<reference evidence="1" key="1">
    <citation type="submission" date="2023-03" db="EMBL/GenBank/DDBJ databases">
        <title>Stygiobacter electus gen. nov., sp. nov., facultatively anaerobic thermotolerant bacterium of the class Ignavibacteria from a well of Yessentuki mineral water deposit.</title>
        <authorList>
            <person name="Podosokorskaya O.A."/>
            <person name="Elcheninov A.G."/>
            <person name="Petrova N.F."/>
            <person name="Zavarzina D.G."/>
            <person name="Kublanov I.V."/>
            <person name="Merkel A.Y."/>
        </authorList>
    </citation>
    <scope>NUCLEOTIDE SEQUENCE</scope>
    <source>
        <strain evidence="1">09-Me</strain>
    </source>
</reference>
<evidence type="ECO:0000313" key="1">
    <source>
        <dbReference type="EMBL" id="MDF1613185.1"/>
    </source>
</evidence>
<keyword evidence="2" id="KW-1185">Reference proteome</keyword>
<dbReference type="Proteomes" id="UP001221302">
    <property type="component" value="Unassembled WGS sequence"/>
</dbReference>
<dbReference type="EMBL" id="JARGDL010000029">
    <property type="protein sequence ID" value="MDF1613185.1"/>
    <property type="molecule type" value="Genomic_DNA"/>
</dbReference>
<dbReference type="AlphaFoldDB" id="A0AAE3TDQ0"/>
<protein>
    <submittedName>
        <fullName evidence="1">Uncharacterized protein</fullName>
    </submittedName>
</protein>
<comment type="caution">
    <text evidence="1">The sequence shown here is derived from an EMBL/GenBank/DDBJ whole genome shotgun (WGS) entry which is preliminary data.</text>
</comment>